<evidence type="ECO:0000313" key="3">
    <source>
        <dbReference type="Proteomes" id="UP000628448"/>
    </source>
</evidence>
<evidence type="ECO:0000256" key="1">
    <source>
        <dbReference type="SAM" id="SignalP"/>
    </source>
</evidence>
<keyword evidence="3" id="KW-1185">Reference proteome</keyword>
<evidence type="ECO:0000313" key="2">
    <source>
        <dbReference type="EMBL" id="MBG9378091.1"/>
    </source>
</evidence>
<comment type="caution">
    <text evidence="2">The sequence shown here is derived from an EMBL/GenBank/DDBJ whole genome shotgun (WGS) entry which is preliminary data.</text>
</comment>
<feature type="signal peptide" evidence="1">
    <location>
        <begin position="1"/>
        <end position="18"/>
    </location>
</feature>
<evidence type="ECO:0008006" key="4">
    <source>
        <dbReference type="Google" id="ProtNLM"/>
    </source>
</evidence>
<organism evidence="2 3">
    <name type="scientific">Panacibacter microcysteis</name>
    <dbReference type="NCBI Taxonomy" id="2793269"/>
    <lineage>
        <taxon>Bacteria</taxon>
        <taxon>Pseudomonadati</taxon>
        <taxon>Bacteroidota</taxon>
        <taxon>Chitinophagia</taxon>
        <taxon>Chitinophagales</taxon>
        <taxon>Chitinophagaceae</taxon>
        <taxon>Panacibacter</taxon>
    </lineage>
</organism>
<name>A0A931GZ89_9BACT</name>
<reference evidence="2" key="1">
    <citation type="submission" date="2020-11" db="EMBL/GenBank/DDBJ databases">
        <title>Bacterial whole genome sequence for Panacibacter sp. DH6.</title>
        <authorList>
            <person name="Le V."/>
            <person name="Ko S."/>
            <person name="Ahn C.-Y."/>
            <person name="Oh H.-M."/>
        </authorList>
    </citation>
    <scope>NUCLEOTIDE SEQUENCE</scope>
    <source>
        <strain evidence="2">DH6</strain>
    </source>
</reference>
<keyword evidence="1" id="KW-0732">Signal</keyword>
<accession>A0A931GZ89</accession>
<protein>
    <recommendedName>
        <fullName evidence="4">Outer membrane protein beta-barrel domain-containing protein</fullName>
    </recommendedName>
</protein>
<dbReference type="EMBL" id="JADWYR010000002">
    <property type="protein sequence ID" value="MBG9378091.1"/>
    <property type="molecule type" value="Genomic_DNA"/>
</dbReference>
<sequence>MKKLLTLFFAFTVKFSFAQLFVGAVYGTFNNPGSGDNFKGTGPTLMVEYVSDDRVGYYLNASLYKKNTDGYTEAVYDDNTYVGDEKHSEIYNYKYLQLGFKGALVGDFSDSRVNWFVGAGGMLGFVSQRNKYEFLGNSATSDKFNYIISGFSFNTGIQCRIKRVVIETKGCFDLSLKPVVASTGGGYLGAYAFTALRAGVLVPLTKY</sequence>
<dbReference type="AlphaFoldDB" id="A0A931GZ89"/>
<dbReference type="RefSeq" id="WP_196992149.1">
    <property type="nucleotide sequence ID" value="NZ_JADWYR010000002.1"/>
</dbReference>
<dbReference type="Proteomes" id="UP000628448">
    <property type="component" value="Unassembled WGS sequence"/>
</dbReference>
<gene>
    <name evidence="2" type="ORF">I5907_17775</name>
</gene>
<proteinExistence type="predicted"/>
<feature type="chain" id="PRO_5038024732" description="Outer membrane protein beta-barrel domain-containing protein" evidence="1">
    <location>
        <begin position="19"/>
        <end position="207"/>
    </location>
</feature>